<evidence type="ECO:0000313" key="2">
    <source>
        <dbReference type="EMBL" id="EHA97521.1"/>
    </source>
</evidence>
<proteinExistence type="predicted"/>
<dbReference type="STRING" id="10181.G5AKG1"/>
<dbReference type="eggNOG" id="ENOG502RNK6">
    <property type="taxonomic scope" value="Eukaryota"/>
</dbReference>
<dbReference type="Proteomes" id="UP000006813">
    <property type="component" value="Unassembled WGS sequence"/>
</dbReference>
<dbReference type="PROSITE" id="PS51257">
    <property type="entry name" value="PROKAR_LIPOPROTEIN"/>
    <property type="match status" value="1"/>
</dbReference>
<feature type="signal peptide" evidence="1">
    <location>
        <begin position="1"/>
        <end position="19"/>
    </location>
</feature>
<dbReference type="PANTHER" id="PTHR47509:SF1">
    <property type="entry name" value="RIKEN CDNA 4933402N03 GENE"/>
    <property type="match status" value="1"/>
</dbReference>
<protein>
    <submittedName>
        <fullName evidence="2">Uncharacterized protein</fullName>
    </submittedName>
</protein>
<accession>G5AKG1</accession>
<sequence>MEVLRRLIFLALLSTSCLAELNVSEAEGPSGQDRERLAVTCRSYGKKEQSTSPGFEPPACLPAGLRGSDYPPRFGGGWTKFHKSDPRIALGKYSPLEKEILKKVWMAQIIMPAEEFRMPQREKINISKHVERMQLARALGSKQVSSNAERLGGSVFLGPTAKGKVRKDDSDYCDNLKQEEKKEEESKVARRQEIKMKVAFKSKEPRRCLPCQPNDRKPFFPIKTLERSITGLTNRNLLSVAEFPRDLMLMNQDFISREIYSRNVINTHPLQEGHACKECVGKAAPHNY</sequence>
<keyword evidence="1" id="KW-0732">Signal</keyword>
<dbReference type="InParanoid" id="G5AKG1"/>
<evidence type="ECO:0000313" key="3">
    <source>
        <dbReference type="Proteomes" id="UP000006813"/>
    </source>
</evidence>
<dbReference type="EMBL" id="JH165654">
    <property type="protein sequence ID" value="EHA97521.1"/>
    <property type="molecule type" value="Genomic_DNA"/>
</dbReference>
<feature type="chain" id="PRO_5003473430" evidence="1">
    <location>
        <begin position="20"/>
        <end position="288"/>
    </location>
</feature>
<dbReference type="Pfam" id="PF17658">
    <property type="entry name" value="DUF5520"/>
    <property type="match status" value="1"/>
</dbReference>
<dbReference type="InterPro" id="IPR040721">
    <property type="entry name" value="DUF5520"/>
</dbReference>
<organism evidence="2 3">
    <name type="scientific">Heterocephalus glaber</name>
    <name type="common">Naked mole rat</name>
    <dbReference type="NCBI Taxonomy" id="10181"/>
    <lineage>
        <taxon>Eukaryota</taxon>
        <taxon>Metazoa</taxon>
        <taxon>Chordata</taxon>
        <taxon>Craniata</taxon>
        <taxon>Vertebrata</taxon>
        <taxon>Euteleostomi</taxon>
        <taxon>Mammalia</taxon>
        <taxon>Eutheria</taxon>
        <taxon>Euarchontoglires</taxon>
        <taxon>Glires</taxon>
        <taxon>Rodentia</taxon>
        <taxon>Hystricomorpha</taxon>
        <taxon>Bathyergidae</taxon>
        <taxon>Heterocephalus</taxon>
    </lineage>
</organism>
<name>G5AKG1_HETGA</name>
<reference evidence="2 3" key="1">
    <citation type="journal article" date="2011" name="Nature">
        <title>Genome sequencing reveals insights into physiology and longevity of the naked mole rat.</title>
        <authorList>
            <person name="Kim E.B."/>
            <person name="Fang X."/>
            <person name="Fushan A.A."/>
            <person name="Huang Z."/>
            <person name="Lobanov A.V."/>
            <person name="Han L."/>
            <person name="Marino S.M."/>
            <person name="Sun X."/>
            <person name="Turanov A.A."/>
            <person name="Yang P."/>
            <person name="Yim S.H."/>
            <person name="Zhao X."/>
            <person name="Kasaikina M.V."/>
            <person name="Stoletzki N."/>
            <person name="Peng C."/>
            <person name="Polak P."/>
            <person name="Xiong Z."/>
            <person name="Kiezun A."/>
            <person name="Zhu Y."/>
            <person name="Chen Y."/>
            <person name="Kryukov G.V."/>
            <person name="Zhang Q."/>
            <person name="Peshkin L."/>
            <person name="Yang L."/>
            <person name="Bronson R.T."/>
            <person name="Buffenstein R."/>
            <person name="Wang B."/>
            <person name="Han C."/>
            <person name="Li Q."/>
            <person name="Chen L."/>
            <person name="Zhao W."/>
            <person name="Sunyaev S.R."/>
            <person name="Park T.J."/>
            <person name="Zhang G."/>
            <person name="Wang J."/>
            <person name="Gladyshev V.N."/>
        </authorList>
    </citation>
    <scope>NUCLEOTIDE SEQUENCE [LARGE SCALE GENOMIC DNA]</scope>
</reference>
<dbReference type="AlphaFoldDB" id="G5AKG1"/>
<evidence type="ECO:0000256" key="1">
    <source>
        <dbReference type="SAM" id="SignalP"/>
    </source>
</evidence>
<dbReference type="PANTHER" id="PTHR47509">
    <property type="entry name" value="MCG1612"/>
    <property type="match status" value="1"/>
</dbReference>
<gene>
    <name evidence="2" type="ORF">GW7_05694</name>
</gene>